<protein>
    <recommendedName>
        <fullName evidence="1">DOG1 domain-containing protein</fullName>
    </recommendedName>
</protein>
<comment type="caution">
    <text evidence="2">The sequence shown here is derived from an EMBL/GenBank/DDBJ whole genome shotgun (WGS) entry which is preliminary data.</text>
</comment>
<evidence type="ECO:0000259" key="1">
    <source>
        <dbReference type="Pfam" id="PF14144"/>
    </source>
</evidence>
<keyword evidence="3" id="KW-1185">Reference proteome</keyword>
<sequence>MSHENISFEIMYLLKMLHPPSVLFLRFDVYVGDPAPASRNVQEDTVISINDKSEQELQDLVSKITTHIKEHYSVKWGAANEDVLVFFSSPWLSPLENVYLWILIDLAIVGLTSHFRVDDSRTVVSELYAGQFWD</sequence>
<dbReference type="Pfam" id="PF14144">
    <property type="entry name" value="DOG1"/>
    <property type="match status" value="1"/>
</dbReference>
<gene>
    <name evidence="2" type="ORF">RIF29_27635</name>
</gene>
<dbReference type="PANTHER" id="PTHR46354:SF2">
    <property type="entry name" value="PROTEIN DOG1-LIKE 4"/>
    <property type="match status" value="1"/>
</dbReference>
<dbReference type="InterPro" id="IPR025422">
    <property type="entry name" value="TGA_domain"/>
</dbReference>
<evidence type="ECO:0000313" key="3">
    <source>
        <dbReference type="Proteomes" id="UP001372338"/>
    </source>
</evidence>
<dbReference type="GO" id="GO:0043565">
    <property type="term" value="F:sequence-specific DNA binding"/>
    <property type="evidence" value="ECO:0007669"/>
    <property type="project" value="InterPro"/>
</dbReference>
<reference evidence="2 3" key="1">
    <citation type="submission" date="2024-01" db="EMBL/GenBank/DDBJ databases">
        <title>The genomes of 5 underutilized Papilionoideae crops provide insights into root nodulation and disease resistanc.</title>
        <authorList>
            <person name="Yuan L."/>
        </authorList>
    </citation>
    <scope>NUCLEOTIDE SEQUENCE [LARGE SCALE GENOMIC DNA]</scope>
    <source>
        <strain evidence="2">ZHUSHIDOU_FW_LH</strain>
        <tissue evidence="2">Leaf</tissue>
    </source>
</reference>
<dbReference type="Proteomes" id="UP001372338">
    <property type="component" value="Unassembled WGS sequence"/>
</dbReference>
<evidence type="ECO:0000313" key="2">
    <source>
        <dbReference type="EMBL" id="KAK7261326.1"/>
    </source>
</evidence>
<name>A0AAN9I5S5_CROPI</name>
<dbReference type="EMBL" id="JAYWIO010000005">
    <property type="protein sequence ID" value="KAK7261326.1"/>
    <property type="molecule type" value="Genomic_DNA"/>
</dbReference>
<dbReference type="InterPro" id="IPR051886">
    <property type="entry name" value="Seed_Dev/Stress_Resp_Reg"/>
</dbReference>
<dbReference type="GO" id="GO:0006351">
    <property type="term" value="P:DNA-templated transcription"/>
    <property type="evidence" value="ECO:0007669"/>
    <property type="project" value="InterPro"/>
</dbReference>
<feature type="domain" description="DOG1" evidence="1">
    <location>
        <begin position="51"/>
        <end position="102"/>
    </location>
</feature>
<dbReference type="AlphaFoldDB" id="A0AAN9I5S5"/>
<organism evidence="2 3">
    <name type="scientific">Crotalaria pallida</name>
    <name type="common">Smooth rattlebox</name>
    <name type="synonym">Crotalaria striata</name>
    <dbReference type="NCBI Taxonomy" id="3830"/>
    <lineage>
        <taxon>Eukaryota</taxon>
        <taxon>Viridiplantae</taxon>
        <taxon>Streptophyta</taxon>
        <taxon>Embryophyta</taxon>
        <taxon>Tracheophyta</taxon>
        <taxon>Spermatophyta</taxon>
        <taxon>Magnoliopsida</taxon>
        <taxon>eudicotyledons</taxon>
        <taxon>Gunneridae</taxon>
        <taxon>Pentapetalae</taxon>
        <taxon>rosids</taxon>
        <taxon>fabids</taxon>
        <taxon>Fabales</taxon>
        <taxon>Fabaceae</taxon>
        <taxon>Papilionoideae</taxon>
        <taxon>50 kb inversion clade</taxon>
        <taxon>genistoids sensu lato</taxon>
        <taxon>core genistoids</taxon>
        <taxon>Crotalarieae</taxon>
        <taxon>Crotalaria</taxon>
    </lineage>
</organism>
<accession>A0AAN9I5S5</accession>
<dbReference type="PANTHER" id="PTHR46354">
    <property type="entry name" value="DOG1 DOMAIN-CONTAINING PROTEIN"/>
    <property type="match status" value="1"/>
</dbReference>
<proteinExistence type="predicted"/>